<accession>A0AAD9ZNV4</accession>
<organism evidence="2 3">
    <name type="scientific">Dipteronia sinensis</name>
    <dbReference type="NCBI Taxonomy" id="43782"/>
    <lineage>
        <taxon>Eukaryota</taxon>
        <taxon>Viridiplantae</taxon>
        <taxon>Streptophyta</taxon>
        <taxon>Embryophyta</taxon>
        <taxon>Tracheophyta</taxon>
        <taxon>Spermatophyta</taxon>
        <taxon>Magnoliopsida</taxon>
        <taxon>eudicotyledons</taxon>
        <taxon>Gunneridae</taxon>
        <taxon>Pentapetalae</taxon>
        <taxon>rosids</taxon>
        <taxon>malvids</taxon>
        <taxon>Sapindales</taxon>
        <taxon>Sapindaceae</taxon>
        <taxon>Hippocastanoideae</taxon>
        <taxon>Acereae</taxon>
        <taxon>Dipteronia</taxon>
    </lineage>
</organism>
<dbReference type="AlphaFoldDB" id="A0AAD9ZNV4"/>
<sequence>MLQAMLYTAAKGPANSSGTCKEGWFDGKGCSGIEFSSSTIMSNDANLVPVFAEAQKSCLPYTITGELFSTMYLHFVSSIHNFVLLHKFCCHPSHFSLSESYGLRFSSAKLIKYLLLAASFFEGGKSTFQFGLQLLHRRLLMTIIAFQVMFVYAIKMNVML</sequence>
<dbReference type="Proteomes" id="UP001281410">
    <property type="component" value="Unassembled WGS sequence"/>
</dbReference>
<gene>
    <name evidence="2" type="ORF">Dsin_027629</name>
</gene>
<dbReference type="EMBL" id="JANJYJ010000009">
    <property type="protein sequence ID" value="KAK3188068.1"/>
    <property type="molecule type" value="Genomic_DNA"/>
</dbReference>
<feature type="transmembrane region" description="Helical" evidence="1">
    <location>
        <begin position="139"/>
        <end position="158"/>
    </location>
</feature>
<evidence type="ECO:0000313" key="2">
    <source>
        <dbReference type="EMBL" id="KAK3188068.1"/>
    </source>
</evidence>
<protein>
    <submittedName>
        <fullName evidence="2">Uncharacterized protein</fullName>
    </submittedName>
</protein>
<evidence type="ECO:0000256" key="1">
    <source>
        <dbReference type="SAM" id="Phobius"/>
    </source>
</evidence>
<keyword evidence="1" id="KW-0812">Transmembrane</keyword>
<evidence type="ECO:0000313" key="3">
    <source>
        <dbReference type="Proteomes" id="UP001281410"/>
    </source>
</evidence>
<name>A0AAD9ZNV4_9ROSI</name>
<proteinExistence type="predicted"/>
<keyword evidence="1" id="KW-0472">Membrane</keyword>
<keyword evidence="3" id="KW-1185">Reference proteome</keyword>
<keyword evidence="1" id="KW-1133">Transmembrane helix</keyword>
<comment type="caution">
    <text evidence="2">The sequence shown here is derived from an EMBL/GenBank/DDBJ whole genome shotgun (WGS) entry which is preliminary data.</text>
</comment>
<reference evidence="2" key="1">
    <citation type="journal article" date="2023" name="Plant J.">
        <title>Genome sequences and population genomics provide insights into the demographic history, inbreeding, and mutation load of two 'living fossil' tree species of Dipteronia.</title>
        <authorList>
            <person name="Feng Y."/>
            <person name="Comes H.P."/>
            <person name="Chen J."/>
            <person name="Zhu S."/>
            <person name="Lu R."/>
            <person name="Zhang X."/>
            <person name="Li P."/>
            <person name="Qiu J."/>
            <person name="Olsen K.M."/>
            <person name="Qiu Y."/>
        </authorList>
    </citation>
    <scope>NUCLEOTIDE SEQUENCE</scope>
    <source>
        <strain evidence="2">NBL</strain>
    </source>
</reference>